<dbReference type="EMBL" id="AADV02000003">
    <property type="protein sequence ID" value="EAM51769.1"/>
    <property type="molecule type" value="Genomic_DNA"/>
</dbReference>
<dbReference type="Pfam" id="PF12770">
    <property type="entry name" value="CHAT"/>
    <property type="match status" value="1"/>
</dbReference>
<evidence type="ECO:0000256" key="5">
    <source>
        <dbReference type="ARBA" id="ARBA00022737"/>
    </source>
</evidence>
<evidence type="ECO:0000256" key="1">
    <source>
        <dbReference type="ARBA" id="ARBA00004245"/>
    </source>
</evidence>
<proteinExistence type="inferred from homology"/>
<keyword evidence="7" id="KW-0175">Coiled coil</keyword>
<dbReference type="InterPro" id="IPR019734">
    <property type="entry name" value="TPR_rpt"/>
</dbReference>
<evidence type="ECO:0000256" key="2">
    <source>
        <dbReference type="ARBA" id="ARBA00009622"/>
    </source>
</evidence>
<dbReference type="RefSeq" id="WP_007304407.1">
    <property type="nucleotide sequence ID" value="NZ_AADV02000003.1"/>
</dbReference>
<dbReference type="SUPFAM" id="SSF48452">
    <property type="entry name" value="TPR-like"/>
    <property type="match status" value="1"/>
</dbReference>
<protein>
    <submittedName>
        <fullName evidence="13">TPR repeat:Kinesin light chain:Kinesin light chain</fullName>
    </submittedName>
</protein>
<evidence type="ECO:0000256" key="11">
    <source>
        <dbReference type="SAM" id="MobiDB-lite"/>
    </source>
</evidence>
<feature type="repeat" description="TPR" evidence="10">
    <location>
        <begin position="78"/>
        <end position="111"/>
    </location>
</feature>
<dbReference type="InterPro" id="IPR024983">
    <property type="entry name" value="CHAT_dom"/>
</dbReference>
<evidence type="ECO:0000256" key="6">
    <source>
        <dbReference type="ARBA" id="ARBA00022803"/>
    </source>
</evidence>
<gene>
    <name evidence="13" type="ORF">CwatDRAFT_5196</name>
</gene>
<reference evidence="13" key="1">
    <citation type="submission" date="2004-02" db="EMBL/GenBank/DDBJ databases">
        <authorList>
            <consortium name="DOE Joint Genome Institute"/>
        </authorList>
    </citation>
    <scope>NUCLEOTIDE SEQUENCE [LARGE SCALE GENOMIC DNA]</scope>
    <source>
        <strain evidence="13">WH 8501</strain>
    </source>
</reference>
<keyword evidence="3" id="KW-0963">Cytoplasm</keyword>
<reference evidence="13" key="2">
    <citation type="submission" date="2005-06" db="EMBL/GenBank/DDBJ databases">
        <title>Sequencing of the draft genome and assembly of Crocosphaera watsonii WH 8501.</title>
        <authorList>
            <consortium name="US DOE Joint Genome Institute (JGI-PGF)"/>
            <person name="Copeland A."/>
            <person name="Lucas S."/>
            <person name="Lapidus A."/>
            <person name="Barry K."/>
            <person name="Detter C."/>
            <person name="Glavina T."/>
            <person name="Hammon N."/>
            <person name="Israni S."/>
            <person name="Pitluck S."/>
            <person name="Richardson P."/>
        </authorList>
    </citation>
    <scope>NUCLEOTIDE SEQUENCE [LARGE SCALE GENOMIC DNA]</scope>
    <source>
        <strain evidence="13">WH 8501</strain>
    </source>
</reference>
<dbReference type="InterPro" id="IPR011990">
    <property type="entry name" value="TPR-like_helical_dom_sf"/>
</dbReference>
<keyword evidence="5" id="KW-0677">Repeat</keyword>
<dbReference type="GO" id="GO:0007018">
    <property type="term" value="P:microtubule-based movement"/>
    <property type="evidence" value="ECO:0007669"/>
    <property type="project" value="TreeGrafter"/>
</dbReference>
<name>Q4C749_CROWT</name>
<keyword evidence="14" id="KW-1185">Reference proteome</keyword>
<dbReference type="GO" id="GO:0005737">
    <property type="term" value="C:cytoplasm"/>
    <property type="evidence" value="ECO:0007669"/>
    <property type="project" value="TreeGrafter"/>
</dbReference>
<comment type="subcellular location">
    <subcellularLocation>
        <location evidence="1">Cytoplasm</location>
        <location evidence="1">Cytoskeleton</location>
    </subcellularLocation>
</comment>
<dbReference type="GO" id="GO:0019894">
    <property type="term" value="F:kinesin binding"/>
    <property type="evidence" value="ECO:0007669"/>
    <property type="project" value="TreeGrafter"/>
</dbReference>
<accession>Q4C749</accession>
<dbReference type="GO" id="GO:0005871">
    <property type="term" value="C:kinesin complex"/>
    <property type="evidence" value="ECO:0007669"/>
    <property type="project" value="InterPro"/>
</dbReference>
<reference evidence="13" key="3">
    <citation type="submission" date="2016-12" db="EMBL/GenBank/DDBJ databases">
        <title>Annotation of the draft genome assembly of Crocosphaera watsonii WH 8501.</title>
        <authorList>
            <consortium name="US DOE Joint Genome Institute (JGI-ORNL)"/>
            <person name="Larimer F."/>
            <person name="Land M."/>
        </authorList>
    </citation>
    <scope>NUCLEOTIDE SEQUENCE</scope>
    <source>
        <strain evidence="13">WH 8501</strain>
    </source>
</reference>
<sequence>MIFGLFKTIYFFILHFEVRNLGLRKKLLGDEHPDVATSFNNLAGLYYSQGRYTEAETLYKDALALIKKLLGDEHPDVATSFNNLAGLYRSQGRYTEAEPLYKDALALRKKLLGDEHPDVATSFNNLALLYYSQGKVETALTYFLHSLAVEEKIIQRVFTSSSERQRIQHINQNRFTLDTYLSLVTTYFNDPPQPPLERGENGEKTPQPPLEKGENIEENDQAYLLLGGTKEGYNHQASSLETGENVEENDQASPLLRGTGGGSSPIETALTTVLNRKCLTLAAQATQNFAVYRGNYSHLLPTFQELQQVSKEIIDASYSPYSPEYKPRLTKLQNRYDDIERKLAKQIPEMALKEQKVTCEKLANALPDNSFLVEFIYIDYRDFDQNKWTEPRYLAFVLPAGQPDKVTMIDFGNANEINTLLIDFYIQISHCPIEVYTPEKTPHQTVTTYGIGFDEDPTPTHQDIGLLLSEKLWKPIHHCVEVKSQKSKVKNSPETDTKPRLFIAADHALNLIPFEVLPLDKTQKLRDLYSISYLTTGRDILRKQIKTNRTPSEPLIIADPDYNLEVGSMKSEIYSSFMTNSGELNTFLSTLDDSEKGLKRAEGTDILAKEVATYYNVTPYLDENALTSHLTPKTCPRVLLIGTHGVFFSPPKEPPSNLQLHTSDFTQDRFQQNINPDPMLTSVLAFAGANTWRKGGQIPNEAGTGHLLAKDVAGLDLWENDLTVLCACQTGIGNVNAGEGIFGLRRAFVVAGTKTLLMSLWSVPAHATVLLLTLFFDNRKARISPHLAL</sequence>
<evidence type="ECO:0000256" key="4">
    <source>
        <dbReference type="ARBA" id="ARBA00022701"/>
    </source>
</evidence>
<organism evidence="13 14">
    <name type="scientific">Crocosphaera watsonii WH 8501</name>
    <dbReference type="NCBI Taxonomy" id="165597"/>
    <lineage>
        <taxon>Bacteria</taxon>
        <taxon>Bacillati</taxon>
        <taxon>Cyanobacteriota</taxon>
        <taxon>Cyanophyceae</taxon>
        <taxon>Oscillatoriophycideae</taxon>
        <taxon>Chroococcales</taxon>
        <taxon>Aphanothecaceae</taxon>
        <taxon>Crocosphaera</taxon>
    </lineage>
</organism>
<dbReference type="GO" id="GO:0005874">
    <property type="term" value="C:microtubule"/>
    <property type="evidence" value="ECO:0007669"/>
    <property type="project" value="UniProtKB-KW"/>
</dbReference>
<feature type="repeat" description="TPR" evidence="10">
    <location>
        <begin position="120"/>
        <end position="153"/>
    </location>
</feature>
<dbReference type="Pfam" id="PF13424">
    <property type="entry name" value="TPR_12"/>
    <property type="match status" value="1"/>
</dbReference>
<dbReference type="PANTHER" id="PTHR45783:SF3">
    <property type="entry name" value="KINESIN LIGHT CHAIN"/>
    <property type="match status" value="1"/>
</dbReference>
<evidence type="ECO:0000256" key="8">
    <source>
        <dbReference type="ARBA" id="ARBA00023175"/>
    </source>
</evidence>
<evidence type="ECO:0000256" key="9">
    <source>
        <dbReference type="ARBA" id="ARBA00023212"/>
    </source>
</evidence>
<evidence type="ECO:0000256" key="7">
    <source>
        <dbReference type="ARBA" id="ARBA00023054"/>
    </source>
</evidence>
<dbReference type="PANTHER" id="PTHR45783">
    <property type="entry name" value="KINESIN LIGHT CHAIN"/>
    <property type="match status" value="1"/>
</dbReference>
<dbReference type="SMART" id="SM00028">
    <property type="entry name" value="TPR"/>
    <property type="match status" value="3"/>
</dbReference>
<dbReference type="PRINTS" id="PR00381">
    <property type="entry name" value="KINESINLIGHT"/>
</dbReference>
<evidence type="ECO:0000256" key="3">
    <source>
        <dbReference type="ARBA" id="ARBA00022490"/>
    </source>
</evidence>
<feature type="repeat" description="TPR" evidence="10">
    <location>
        <begin position="36"/>
        <end position="69"/>
    </location>
</feature>
<comment type="caution">
    <text evidence="13">The sequence shown here is derived from an EMBL/GenBank/DDBJ whole genome shotgun (WGS) entry which is preliminary data.</text>
</comment>
<keyword evidence="9" id="KW-0206">Cytoskeleton</keyword>
<feature type="region of interest" description="Disordered" evidence="11">
    <location>
        <begin position="188"/>
        <end position="215"/>
    </location>
</feature>
<comment type="similarity">
    <text evidence="2">Belongs to the kinesin light chain family.</text>
</comment>
<dbReference type="PROSITE" id="PS50005">
    <property type="entry name" value="TPR"/>
    <property type="match status" value="3"/>
</dbReference>
<dbReference type="Gene3D" id="1.25.40.10">
    <property type="entry name" value="Tetratricopeptide repeat domain"/>
    <property type="match status" value="1"/>
</dbReference>
<feature type="region of interest" description="Disordered" evidence="11">
    <location>
        <begin position="240"/>
        <end position="263"/>
    </location>
</feature>
<evidence type="ECO:0000313" key="13">
    <source>
        <dbReference type="EMBL" id="EAM51769.1"/>
    </source>
</evidence>
<evidence type="ECO:0000259" key="12">
    <source>
        <dbReference type="Pfam" id="PF12770"/>
    </source>
</evidence>
<keyword evidence="6 10" id="KW-0802">TPR repeat</keyword>
<dbReference type="OrthoDB" id="415148at2"/>
<dbReference type="KEGG" id="cwa:CwatDRAFT_5196"/>
<dbReference type="Pfam" id="PF13374">
    <property type="entry name" value="TPR_10"/>
    <property type="match status" value="1"/>
</dbReference>
<evidence type="ECO:0000313" key="14">
    <source>
        <dbReference type="Proteomes" id="UP000003922"/>
    </source>
</evidence>
<keyword evidence="8" id="KW-0505">Motor protein</keyword>
<dbReference type="InterPro" id="IPR002151">
    <property type="entry name" value="Kinesin_light"/>
</dbReference>
<evidence type="ECO:0000256" key="10">
    <source>
        <dbReference type="PROSITE-ProRule" id="PRU00339"/>
    </source>
</evidence>
<dbReference type="AlphaFoldDB" id="Q4C749"/>
<feature type="domain" description="CHAT" evidence="12">
    <location>
        <begin position="468"/>
        <end position="788"/>
    </location>
</feature>
<dbReference type="Proteomes" id="UP000003922">
    <property type="component" value="Unassembled WGS sequence"/>
</dbReference>
<keyword evidence="4" id="KW-0493">Microtubule</keyword>